<dbReference type="SUPFAM" id="SSF69118">
    <property type="entry name" value="AhpD-like"/>
    <property type="match status" value="1"/>
</dbReference>
<evidence type="ECO:0000313" key="2">
    <source>
        <dbReference type="EMBL" id="CAA9548435.1"/>
    </source>
</evidence>
<proteinExistence type="predicted"/>
<dbReference type="Gene3D" id="1.20.1290.10">
    <property type="entry name" value="AhpD-like"/>
    <property type="match status" value="1"/>
</dbReference>
<accession>A0A6J4UG52</accession>
<protein>
    <recommendedName>
        <fullName evidence="1">Carboxymuconolactone decarboxylase-like domain-containing protein</fullName>
    </recommendedName>
</protein>
<name>A0A6J4UG52_9BACT</name>
<evidence type="ECO:0000259" key="1">
    <source>
        <dbReference type="Pfam" id="PF02627"/>
    </source>
</evidence>
<sequence length="62" mass="6749">MTQPARPRVREAPFGYTTTLVPGAKEALAAFSAAIWSDEGTIPPRTKELVFLRTSIVNKCEG</sequence>
<organism evidence="2">
    <name type="scientific">uncultured Thermomicrobiales bacterium</name>
    <dbReference type="NCBI Taxonomy" id="1645740"/>
    <lineage>
        <taxon>Bacteria</taxon>
        <taxon>Pseudomonadati</taxon>
        <taxon>Thermomicrobiota</taxon>
        <taxon>Thermomicrobia</taxon>
        <taxon>Thermomicrobiales</taxon>
        <taxon>environmental samples</taxon>
    </lineage>
</organism>
<reference evidence="2" key="1">
    <citation type="submission" date="2020-02" db="EMBL/GenBank/DDBJ databases">
        <authorList>
            <person name="Meier V. D."/>
        </authorList>
    </citation>
    <scope>NUCLEOTIDE SEQUENCE</scope>
    <source>
        <strain evidence="2">AVDCRST_MAG18</strain>
    </source>
</reference>
<dbReference type="InterPro" id="IPR003779">
    <property type="entry name" value="CMD-like"/>
</dbReference>
<dbReference type="Pfam" id="PF02627">
    <property type="entry name" value="CMD"/>
    <property type="match status" value="1"/>
</dbReference>
<dbReference type="InterPro" id="IPR029032">
    <property type="entry name" value="AhpD-like"/>
</dbReference>
<dbReference type="EMBL" id="CADCWN010000009">
    <property type="protein sequence ID" value="CAA9548435.1"/>
    <property type="molecule type" value="Genomic_DNA"/>
</dbReference>
<dbReference type="AlphaFoldDB" id="A0A6J4UG52"/>
<gene>
    <name evidence="2" type="ORF">AVDCRST_MAG18-95</name>
</gene>
<feature type="domain" description="Carboxymuconolactone decarboxylase-like" evidence="1">
    <location>
        <begin position="22"/>
        <end position="61"/>
    </location>
</feature>
<dbReference type="GO" id="GO:0051920">
    <property type="term" value="F:peroxiredoxin activity"/>
    <property type="evidence" value="ECO:0007669"/>
    <property type="project" value="InterPro"/>
</dbReference>